<feature type="compositionally biased region" description="Low complexity" evidence="1">
    <location>
        <begin position="67"/>
        <end position="102"/>
    </location>
</feature>
<dbReference type="Proteomes" id="UP000077154">
    <property type="component" value="Unassembled WGS sequence"/>
</dbReference>
<sequence length="416" mass="46126">MQVRYSPIRYSEPQLPPSKTTYNQTRMATPPRSSVGERQERPISSGRAQMPRRSTRGLVDLSQAPVSGPLGSSSPTLSNSQTLSPTHSQRSPNPSSRPTSSPAFPAKDFSRLLRPELYHPLPTTDIPAPLRPSSSPPQDLPTLLSTSRFRAAAVLAANLLTTATAPTDHPTIFALLYVRLASLTLCNATALAAQEVKAVEDLNSALYLDPLTSAHLVPWELRVLAVRLQGIGFNDPRRGVVGYFELARDARRALAALRKAIAEDPESGDATLVERQMWEERLVDLGVRVAGALVEMEDLEGAAMHLRTLGEGGVGWLWRGGRCCGCGWGMWRRRGGVWGGGRRRMGWCLRWGRWRMGSMRMRRRFGSSLLRGIGGMRCMRRIWLCACCTRGRLMRQNICLRICWTRGRASTRSLLT</sequence>
<dbReference type="VEuPathDB" id="FungiDB:GMDG_00392"/>
<name>A0A177AKP1_9PEZI</name>
<reference evidence="2" key="1">
    <citation type="submission" date="2016-03" db="EMBL/GenBank/DDBJ databases">
        <title>Updated assembly of Pseudogymnoascus destructans, the fungus causing white-nose syndrome of bats.</title>
        <authorList>
            <person name="Palmer J.M."/>
            <person name="Drees K.P."/>
            <person name="Foster J.T."/>
            <person name="Lindner D.L."/>
        </authorList>
    </citation>
    <scope>NUCLEOTIDE SEQUENCE [LARGE SCALE GENOMIC DNA]</scope>
    <source>
        <strain evidence="2">20631-21</strain>
    </source>
</reference>
<dbReference type="eggNOG" id="KOG2796">
    <property type="taxonomic scope" value="Eukaryota"/>
</dbReference>
<evidence type="ECO:0000256" key="1">
    <source>
        <dbReference type="SAM" id="MobiDB-lite"/>
    </source>
</evidence>
<dbReference type="PANTHER" id="PTHR21581:SF6">
    <property type="entry name" value="TRAFFICKING PROTEIN PARTICLE COMPLEX SUBUNIT 12"/>
    <property type="match status" value="1"/>
</dbReference>
<dbReference type="PANTHER" id="PTHR21581">
    <property type="entry name" value="D-ALANYL-D-ALANINE CARBOXYPEPTIDASE"/>
    <property type="match status" value="1"/>
</dbReference>
<dbReference type="GO" id="GO:0030008">
    <property type="term" value="C:TRAPP complex"/>
    <property type="evidence" value="ECO:0007669"/>
    <property type="project" value="TreeGrafter"/>
</dbReference>
<dbReference type="OrthoDB" id="428342at2759"/>
<gene>
    <name evidence="2" type="ORF">VC83_01124</name>
</gene>
<dbReference type="GO" id="GO:0005794">
    <property type="term" value="C:Golgi apparatus"/>
    <property type="evidence" value="ECO:0007669"/>
    <property type="project" value="TreeGrafter"/>
</dbReference>
<accession>A0A177AKP1</accession>
<dbReference type="AlphaFoldDB" id="A0A177AKP1"/>
<dbReference type="EMBL" id="KV441387">
    <property type="protein sequence ID" value="OAF62628.2"/>
    <property type="molecule type" value="Genomic_DNA"/>
</dbReference>
<dbReference type="RefSeq" id="XP_024327900.1">
    <property type="nucleotide sequence ID" value="XM_024464809.1"/>
</dbReference>
<evidence type="ECO:0000313" key="2">
    <source>
        <dbReference type="EMBL" id="OAF62628.2"/>
    </source>
</evidence>
<organism evidence="2">
    <name type="scientific">Pseudogymnoascus destructans</name>
    <dbReference type="NCBI Taxonomy" id="655981"/>
    <lineage>
        <taxon>Eukaryota</taxon>
        <taxon>Fungi</taxon>
        <taxon>Dikarya</taxon>
        <taxon>Ascomycota</taxon>
        <taxon>Pezizomycotina</taxon>
        <taxon>Leotiomycetes</taxon>
        <taxon>Thelebolales</taxon>
        <taxon>Thelebolaceae</taxon>
        <taxon>Pseudogymnoascus</taxon>
    </lineage>
</organism>
<dbReference type="GeneID" id="36284216"/>
<feature type="region of interest" description="Disordered" evidence="1">
    <location>
        <begin position="120"/>
        <end position="141"/>
    </location>
</feature>
<feature type="region of interest" description="Disordered" evidence="1">
    <location>
        <begin position="1"/>
        <end position="106"/>
    </location>
</feature>
<feature type="compositionally biased region" description="Polar residues" evidence="1">
    <location>
        <begin position="17"/>
        <end position="27"/>
    </location>
</feature>
<proteinExistence type="predicted"/>
<protein>
    <submittedName>
        <fullName evidence="2">Uncharacterized protein</fullName>
    </submittedName>
</protein>